<evidence type="ECO:0000259" key="10">
    <source>
        <dbReference type="PROSITE" id="PS51194"/>
    </source>
</evidence>
<dbReference type="GO" id="GO:0003723">
    <property type="term" value="F:RNA binding"/>
    <property type="evidence" value="ECO:0007669"/>
    <property type="project" value="UniProtKB-UniRule"/>
</dbReference>
<dbReference type="PROSITE" id="PS51192">
    <property type="entry name" value="HELICASE_ATP_BIND_1"/>
    <property type="match status" value="1"/>
</dbReference>
<dbReference type="GO" id="GO:0016787">
    <property type="term" value="F:hydrolase activity"/>
    <property type="evidence" value="ECO:0007669"/>
    <property type="project" value="UniProtKB-KW"/>
</dbReference>
<organism evidence="12 13">
    <name type="scientific">Acanthoscelides obtectus</name>
    <name type="common">Bean weevil</name>
    <name type="synonym">Bruchus obtectus</name>
    <dbReference type="NCBI Taxonomy" id="200917"/>
    <lineage>
        <taxon>Eukaryota</taxon>
        <taxon>Metazoa</taxon>
        <taxon>Ecdysozoa</taxon>
        <taxon>Arthropoda</taxon>
        <taxon>Hexapoda</taxon>
        <taxon>Insecta</taxon>
        <taxon>Pterygota</taxon>
        <taxon>Neoptera</taxon>
        <taxon>Endopterygota</taxon>
        <taxon>Coleoptera</taxon>
        <taxon>Polyphaga</taxon>
        <taxon>Cucujiformia</taxon>
        <taxon>Chrysomeloidea</taxon>
        <taxon>Chrysomelidae</taxon>
        <taxon>Bruchinae</taxon>
        <taxon>Bruchini</taxon>
        <taxon>Acanthoscelides</taxon>
    </lineage>
</organism>
<dbReference type="SUPFAM" id="SSF52540">
    <property type="entry name" value="P-loop containing nucleoside triphosphate hydrolases"/>
    <property type="match status" value="2"/>
</dbReference>
<dbReference type="InterPro" id="IPR014001">
    <property type="entry name" value="Helicase_ATP-bd"/>
</dbReference>
<evidence type="ECO:0000256" key="3">
    <source>
        <dbReference type="ARBA" id="ARBA00022806"/>
    </source>
</evidence>
<evidence type="ECO:0000313" key="13">
    <source>
        <dbReference type="Proteomes" id="UP001152888"/>
    </source>
</evidence>
<dbReference type="Pfam" id="PF00271">
    <property type="entry name" value="Helicase_C"/>
    <property type="match status" value="1"/>
</dbReference>
<dbReference type="PROSITE" id="PS51194">
    <property type="entry name" value="HELICASE_CTER"/>
    <property type="match status" value="1"/>
</dbReference>
<keyword evidence="2 7" id="KW-0378">Hydrolase</keyword>
<proteinExistence type="inferred from homology"/>
<feature type="region of interest" description="Disordered" evidence="8">
    <location>
        <begin position="669"/>
        <end position="727"/>
    </location>
</feature>
<comment type="similarity">
    <text evidence="7">Belongs to the DEAD box helicase family.</text>
</comment>
<feature type="compositionally biased region" description="Acidic residues" evidence="8">
    <location>
        <begin position="185"/>
        <end position="197"/>
    </location>
</feature>
<comment type="caution">
    <text evidence="12">The sequence shown here is derived from an EMBL/GenBank/DDBJ whole genome shotgun (WGS) entry which is preliminary data.</text>
</comment>
<feature type="compositionally biased region" description="Basic residues" evidence="8">
    <location>
        <begin position="718"/>
        <end position="727"/>
    </location>
</feature>
<dbReference type="InterPro" id="IPR027417">
    <property type="entry name" value="P-loop_NTPase"/>
</dbReference>
<feature type="domain" description="Helicase C-terminal" evidence="10">
    <location>
        <begin position="407"/>
        <end position="557"/>
    </location>
</feature>
<reference evidence="12" key="1">
    <citation type="submission" date="2022-03" db="EMBL/GenBank/DDBJ databases">
        <authorList>
            <person name="Sayadi A."/>
        </authorList>
    </citation>
    <scope>NUCLEOTIDE SEQUENCE</scope>
</reference>
<keyword evidence="1 7" id="KW-0547">Nucleotide-binding</keyword>
<dbReference type="EC" id="3.6.4.13" evidence="7"/>
<dbReference type="Proteomes" id="UP001152888">
    <property type="component" value="Unassembled WGS sequence"/>
</dbReference>
<dbReference type="InterPro" id="IPR001650">
    <property type="entry name" value="Helicase_C-like"/>
</dbReference>
<dbReference type="CDD" id="cd17946">
    <property type="entry name" value="DEADc_DDX24"/>
    <property type="match status" value="1"/>
</dbReference>
<evidence type="ECO:0000256" key="5">
    <source>
        <dbReference type="ARBA" id="ARBA00022884"/>
    </source>
</evidence>
<evidence type="ECO:0000256" key="4">
    <source>
        <dbReference type="ARBA" id="ARBA00022840"/>
    </source>
</evidence>
<dbReference type="InterPro" id="IPR011545">
    <property type="entry name" value="DEAD/DEAH_box_helicase_dom"/>
</dbReference>
<dbReference type="OrthoDB" id="4310724at2759"/>
<comment type="catalytic activity">
    <reaction evidence="7">
        <text>ATP + H2O = ADP + phosphate + H(+)</text>
        <dbReference type="Rhea" id="RHEA:13065"/>
        <dbReference type="ChEBI" id="CHEBI:15377"/>
        <dbReference type="ChEBI" id="CHEBI:15378"/>
        <dbReference type="ChEBI" id="CHEBI:30616"/>
        <dbReference type="ChEBI" id="CHEBI:43474"/>
        <dbReference type="ChEBI" id="CHEBI:456216"/>
        <dbReference type="EC" id="3.6.4.13"/>
    </reaction>
</comment>
<feature type="compositionally biased region" description="Basic residues" evidence="8">
    <location>
        <begin position="672"/>
        <end position="687"/>
    </location>
</feature>
<evidence type="ECO:0000256" key="8">
    <source>
        <dbReference type="SAM" id="MobiDB-lite"/>
    </source>
</evidence>
<comment type="function">
    <text evidence="7">RNA helicase.</text>
</comment>
<keyword evidence="4 7" id="KW-0067">ATP-binding</keyword>
<evidence type="ECO:0000256" key="1">
    <source>
        <dbReference type="ARBA" id="ARBA00022741"/>
    </source>
</evidence>
<evidence type="ECO:0000256" key="2">
    <source>
        <dbReference type="ARBA" id="ARBA00022801"/>
    </source>
</evidence>
<evidence type="ECO:0000313" key="12">
    <source>
        <dbReference type="EMBL" id="CAH1980855.1"/>
    </source>
</evidence>
<feature type="short sequence motif" description="Q motif" evidence="6">
    <location>
        <begin position="105"/>
        <end position="133"/>
    </location>
</feature>
<keyword evidence="13" id="KW-1185">Reference proteome</keyword>
<dbReference type="PROSITE" id="PS51195">
    <property type="entry name" value="Q_MOTIF"/>
    <property type="match status" value="1"/>
</dbReference>
<dbReference type="SMART" id="SM00490">
    <property type="entry name" value="HELICc"/>
    <property type="match status" value="1"/>
</dbReference>
<evidence type="ECO:0000256" key="6">
    <source>
        <dbReference type="PROSITE-ProRule" id="PRU00552"/>
    </source>
</evidence>
<name>A0A9P0KX38_ACAOB</name>
<dbReference type="InterPro" id="IPR014014">
    <property type="entry name" value="RNA_helicase_DEAD_Q_motif"/>
</dbReference>
<dbReference type="Gene3D" id="3.40.50.300">
    <property type="entry name" value="P-loop containing nucleotide triphosphate hydrolases"/>
    <property type="match status" value="2"/>
</dbReference>
<dbReference type="EMBL" id="CAKOFQ010006901">
    <property type="protein sequence ID" value="CAH1980855.1"/>
    <property type="molecule type" value="Genomic_DNA"/>
</dbReference>
<feature type="region of interest" description="Disordered" evidence="8">
    <location>
        <begin position="33"/>
        <end position="88"/>
    </location>
</feature>
<keyword evidence="5 7" id="KW-0694">RNA-binding</keyword>
<dbReference type="AlphaFoldDB" id="A0A9P0KX38"/>
<dbReference type="CDD" id="cd18787">
    <property type="entry name" value="SF2_C_DEAD"/>
    <property type="match status" value="1"/>
</dbReference>
<feature type="domain" description="DEAD-box RNA helicase Q" evidence="11">
    <location>
        <begin position="105"/>
        <end position="133"/>
    </location>
</feature>
<feature type="region of interest" description="Disordered" evidence="8">
    <location>
        <begin position="177"/>
        <end position="197"/>
    </location>
</feature>
<evidence type="ECO:0000259" key="11">
    <source>
        <dbReference type="PROSITE" id="PS51195"/>
    </source>
</evidence>
<evidence type="ECO:0000259" key="9">
    <source>
        <dbReference type="PROSITE" id="PS51192"/>
    </source>
</evidence>
<keyword evidence="3 7" id="KW-0347">Helicase</keyword>
<accession>A0A9P0KX38</accession>
<gene>
    <name evidence="12" type="ORF">ACAOBT_LOCUS14204</name>
</gene>
<sequence length="727" mass="81843">MKTKWKPIEIDGNLFSGGVEGLVGIEECTDYDLKDIPRNTKRKQPQEPPEVKKKKKKTANKQNKSNNHEPDCETISPSKCGQTNQGFDEAFESNSAPLDELKAVEAWEGFGIPKPILTALSELNFQQPTPIQSLTFPSAILGRCDILGAAETGSGKTLAFGIPMLTGILKIKENEGSAEDRVVDSDSELEEEDLNEDDETGCVKVINNIEMSKSQYTKPLYALILTPTRELAMQVKNHLEAVAKYTGLHIALVVGGLAAVKQERILSKGPEIVVGTPGRLWELVQNGNSHLAQINNVRFLAIDEADRMLEAGHFQELQSILERINTDDAAKKRRQNFVFSATLTLVHELPAHLKYKKSKKIQEMTAPQKLKKIVDILGVTSPKVVDISEGKGTSSTLTECKITCSMQEKDYYVYYFLKRHPGKTIIFCNSIGCVKRLATLLNLLDFHPLPLHACMQQRQRLKNLEKFKDTPDSLLIATDVAARGLDIPSADHILHYQTPRTSELYVHRSGRTARLYRDGITVLIISPDELQNYVRLCRTLGKSEDLPIFPVQQNYLNNVKQRVNLARELDHLQLQVQKANSEEGWYQKAARDMDIIVDDDTKKYNTKEADKFKKIIVTKRKQLTAMLNIPIFPRGFSGKYPLGPEMNVHDVQKEENAIEVMKNAIANDTKSGNKKKKRIVPLFKNRKTSKETKENLGISYKLSKNIRVPGKKGAPGARNKRRKSRKR</sequence>
<dbReference type="SMART" id="SM00487">
    <property type="entry name" value="DEXDc"/>
    <property type="match status" value="1"/>
</dbReference>
<protein>
    <recommendedName>
        <fullName evidence="7">ATP-dependent RNA helicase</fullName>
        <ecNumber evidence="7">3.6.4.13</ecNumber>
    </recommendedName>
</protein>
<feature type="compositionally biased region" description="Polar residues" evidence="8">
    <location>
        <begin position="75"/>
        <end position="88"/>
    </location>
</feature>
<dbReference type="GO" id="GO:0003724">
    <property type="term" value="F:RNA helicase activity"/>
    <property type="evidence" value="ECO:0007669"/>
    <property type="project" value="UniProtKB-EC"/>
</dbReference>
<dbReference type="Pfam" id="PF00270">
    <property type="entry name" value="DEAD"/>
    <property type="match status" value="1"/>
</dbReference>
<dbReference type="PANTHER" id="PTHR24031">
    <property type="entry name" value="RNA HELICASE"/>
    <property type="match status" value="1"/>
</dbReference>
<dbReference type="GO" id="GO:0005524">
    <property type="term" value="F:ATP binding"/>
    <property type="evidence" value="ECO:0007669"/>
    <property type="project" value="UniProtKB-UniRule"/>
</dbReference>
<evidence type="ECO:0000256" key="7">
    <source>
        <dbReference type="RuleBase" id="RU365068"/>
    </source>
</evidence>
<feature type="domain" description="Helicase ATP-binding" evidence="9">
    <location>
        <begin position="137"/>
        <end position="361"/>
    </location>
</feature>
<comment type="domain">
    <text evidence="7">The Q motif is unique to and characteristic of the DEAD box family of RNA helicases and controls ATP binding and hydrolysis.</text>
</comment>